<gene>
    <name evidence="22" type="ORF">R5R35_005744</name>
</gene>
<accession>A0AAN9Z9X3</accession>
<evidence type="ECO:0000256" key="5">
    <source>
        <dbReference type="ARBA" id="ARBA00022490"/>
    </source>
</evidence>
<evidence type="ECO:0000256" key="15">
    <source>
        <dbReference type="ARBA" id="ARBA00048329"/>
    </source>
</evidence>
<dbReference type="InterPro" id="IPR011009">
    <property type="entry name" value="Kinase-like_dom_sf"/>
</dbReference>
<reference evidence="22 23" key="1">
    <citation type="submission" date="2024-03" db="EMBL/GenBank/DDBJ databases">
        <title>The genome assembly and annotation of the cricket Gryllus longicercus Weissman &amp; Gray.</title>
        <authorList>
            <person name="Szrajer S."/>
            <person name="Gray D."/>
            <person name="Ylla G."/>
        </authorList>
    </citation>
    <scope>NUCLEOTIDE SEQUENCE [LARGE SCALE GENOMIC DNA]</scope>
    <source>
        <strain evidence="22">DAG 2021-001</strain>
        <tissue evidence="22">Whole body minus gut</tissue>
    </source>
</reference>
<evidence type="ECO:0000259" key="21">
    <source>
        <dbReference type="PROSITE" id="PS50011"/>
    </source>
</evidence>
<evidence type="ECO:0000256" key="4">
    <source>
        <dbReference type="ARBA" id="ARBA00012406"/>
    </source>
</evidence>
<dbReference type="FunFam" id="1.10.510.10:FF:000122">
    <property type="entry name" value="Mitogen-activated protein kinase kinase kinase 4"/>
    <property type="match status" value="1"/>
</dbReference>
<dbReference type="PANTHER" id="PTHR48016:SF32">
    <property type="entry name" value="MITOGEN-ACTIVATED PROTEIN KINASE KINASE KINASE 4"/>
    <property type="match status" value="1"/>
</dbReference>
<comment type="similarity">
    <text evidence="3">Belongs to the protein kinase superfamily. STE Ser/Thr protein kinase family. MAP kinase kinase kinase subfamily.</text>
</comment>
<keyword evidence="9" id="KW-0479">Metal-binding</keyword>
<dbReference type="EMBL" id="JAZDUA010000008">
    <property type="protein sequence ID" value="KAK7873883.1"/>
    <property type="molecule type" value="Genomic_DNA"/>
</dbReference>
<feature type="compositionally biased region" description="Low complexity" evidence="20">
    <location>
        <begin position="491"/>
        <end position="507"/>
    </location>
</feature>
<keyword evidence="6" id="KW-0723">Serine/threonine-protein kinase</keyword>
<evidence type="ECO:0000256" key="20">
    <source>
        <dbReference type="SAM" id="MobiDB-lite"/>
    </source>
</evidence>
<evidence type="ECO:0000256" key="1">
    <source>
        <dbReference type="ARBA" id="ARBA00001946"/>
    </source>
</evidence>
<dbReference type="EC" id="2.7.11.25" evidence="4"/>
<comment type="catalytic activity">
    <reaction evidence="14">
        <text>L-threonyl-[protein] + ATP = O-phospho-L-threonyl-[protein] + ADP + H(+)</text>
        <dbReference type="Rhea" id="RHEA:46608"/>
        <dbReference type="Rhea" id="RHEA-COMP:11060"/>
        <dbReference type="Rhea" id="RHEA-COMP:11605"/>
        <dbReference type="ChEBI" id="CHEBI:15378"/>
        <dbReference type="ChEBI" id="CHEBI:30013"/>
        <dbReference type="ChEBI" id="CHEBI:30616"/>
        <dbReference type="ChEBI" id="CHEBI:61977"/>
        <dbReference type="ChEBI" id="CHEBI:456216"/>
        <dbReference type="EC" id="2.7.11.25"/>
    </reaction>
</comment>
<feature type="region of interest" description="Disordered" evidence="20">
    <location>
        <begin position="1"/>
        <end position="43"/>
    </location>
</feature>
<feature type="compositionally biased region" description="Basic and acidic residues" evidence="20">
    <location>
        <begin position="1"/>
        <end position="11"/>
    </location>
</feature>
<feature type="compositionally biased region" description="Polar residues" evidence="20">
    <location>
        <begin position="1064"/>
        <end position="1092"/>
    </location>
</feature>
<evidence type="ECO:0000256" key="3">
    <source>
        <dbReference type="ARBA" id="ARBA00006529"/>
    </source>
</evidence>
<feature type="compositionally biased region" description="Basic and acidic residues" evidence="20">
    <location>
        <begin position="23"/>
        <end position="42"/>
    </location>
</feature>
<keyword evidence="13" id="KW-0460">Magnesium</keyword>
<keyword evidence="11" id="KW-0418">Kinase</keyword>
<evidence type="ECO:0000256" key="12">
    <source>
        <dbReference type="ARBA" id="ARBA00022840"/>
    </source>
</evidence>
<evidence type="ECO:0000256" key="13">
    <source>
        <dbReference type="ARBA" id="ARBA00022842"/>
    </source>
</evidence>
<protein>
    <recommendedName>
        <fullName evidence="17">Mitogen-activated protein kinase kinase kinase 4</fullName>
        <ecNumber evidence="4">2.7.11.25</ecNumber>
    </recommendedName>
    <alternativeName>
        <fullName evidence="18">MAPK/ERK kinase kinase 4</fullName>
    </alternativeName>
</protein>
<evidence type="ECO:0000313" key="23">
    <source>
        <dbReference type="Proteomes" id="UP001378592"/>
    </source>
</evidence>
<dbReference type="Proteomes" id="UP001378592">
    <property type="component" value="Unassembled WGS sequence"/>
</dbReference>
<evidence type="ECO:0000256" key="2">
    <source>
        <dbReference type="ARBA" id="ARBA00004556"/>
    </source>
</evidence>
<comment type="catalytic activity">
    <reaction evidence="15">
        <text>L-seryl-[protein] + ATP = O-phospho-L-seryl-[protein] + ADP + H(+)</text>
        <dbReference type="Rhea" id="RHEA:17989"/>
        <dbReference type="Rhea" id="RHEA-COMP:9863"/>
        <dbReference type="Rhea" id="RHEA-COMP:11604"/>
        <dbReference type="ChEBI" id="CHEBI:15378"/>
        <dbReference type="ChEBI" id="CHEBI:29999"/>
        <dbReference type="ChEBI" id="CHEBI:30616"/>
        <dbReference type="ChEBI" id="CHEBI:83421"/>
        <dbReference type="ChEBI" id="CHEBI:456216"/>
        <dbReference type="EC" id="2.7.11.25"/>
    </reaction>
</comment>
<evidence type="ECO:0000256" key="8">
    <source>
        <dbReference type="ARBA" id="ARBA00022679"/>
    </source>
</evidence>
<comment type="cofactor">
    <cofactor evidence="1">
        <name>Mg(2+)</name>
        <dbReference type="ChEBI" id="CHEBI:18420"/>
    </cofactor>
</comment>
<comment type="caution">
    <text evidence="22">The sequence shown here is derived from an EMBL/GenBank/DDBJ whole genome shotgun (WGS) entry which is preliminary data.</text>
</comment>
<keyword evidence="10 19" id="KW-0547">Nucleotide-binding</keyword>
<keyword evidence="7" id="KW-0597">Phosphoprotein</keyword>
<dbReference type="InterPro" id="IPR050538">
    <property type="entry name" value="MAP_kinase_kinase_kinase"/>
</dbReference>
<evidence type="ECO:0000313" key="22">
    <source>
        <dbReference type="EMBL" id="KAK7873883.1"/>
    </source>
</evidence>
<keyword evidence="23" id="KW-1185">Reference proteome</keyword>
<evidence type="ECO:0000256" key="19">
    <source>
        <dbReference type="PROSITE-ProRule" id="PRU10141"/>
    </source>
</evidence>
<evidence type="ECO:0000256" key="6">
    <source>
        <dbReference type="ARBA" id="ARBA00022527"/>
    </source>
</evidence>
<evidence type="ECO:0000256" key="16">
    <source>
        <dbReference type="ARBA" id="ARBA00060115"/>
    </source>
</evidence>
<dbReference type="PROSITE" id="PS00107">
    <property type="entry name" value="PROTEIN_KINASE_ATP"/>
    <property type="match status" value="1"/>
</dbReference>
<dbReference type="GO" id="GO:0004709">
    <property type="term" value="F:MAP kinase kinase kinase activity"/>
    <property type="evidence" value="ECO:0007669"/>
    <property type="project" value="UniProtKB-EC"/>
</dbReference>
<dbReference type="PANTHER" id="PTHR48016">
    <property type="entry name" value="MAP KINASE KINASE KINASE SSK2-RELATED-RELATED"/>
    <property type="match status" value="1"/>
</dbReference>
<dbReference type="CDD" id="cd06626">
    <property type="entry name" value="STKc_MEKK4"/>
    <property type="match status" value="1"/>
</dbReference>
<evidence type="ECO:0000256" key="11">
    <source>
        <dbReference type="ARBA" id="ARBA00022777"/>
    </source>
</evidence>
<sequence>MADSDWKKRVGIEINFSPESSDDERGSVKSECEADGSMDRLSPRFLDSAEGSLEGMPLTEEDYLNLMTDAYGTTPPRARIRRKERRHREKEEQSGVKKSPKVFYTMRTRRRNTLDSIYLDGLMEKCETNETSHYEEDQYLTESNKRTKRSMKLLRESERDMKLEQVGVRHNSQAPTENEEEEEKTESLPATHPQHGIKVESCNRFMSLTSKPVECQKKILQRKKLVAGQENRLELFNKIAHIIRTGAGEKQSDKLPWRQLSQEEHLWQNELKDLIWLELQAWHADRTLTEQDEYLCKAREKVGTLLDDIMNYKFQSHTPLCPPQQLSAQSSDSGFEGHEECMMGDVGECCPQTGCLSIYCHSCVENQMLALKDVEQLLSRLEKAESLYPSSKAFALHFPLYKSPNFIGRVKAMCLWYNMTKHHRLKLLILGKHFTFLHSKNYNWPALGEEDSGIATDTSAGDVSPRLSRNDSMLKGKSYSKNRKRAVQFDTGSTTSSPSDSNNSNASHVSDGVDVADCLANCFDSRPVSTTAPTCCFSKSDVSCVNPFRKYIEEVLKTKGLRKSLYFLEKLHNHILIKAMLSLSKPEKTLSQDTETLDVNANDSVNTIQDSTTPLDSSQIHDEQEEELKRYGFWSEVAQSLHLPSYRSAFIFLAHIPLDVVYELLQMRLEQKPANPSVLCIRQLMRELKEGLRMAALHRERYLSLIRTTLWDVDEELLKKYEDVSGFDSTCDAVLNLYLEYLQQWVPMVQHERFHKNLLEEEWQFVKSTCMNIPGASTLVGNVFCHIATGMVEAIENYSKTKLKEVMVHKDQENGLDESSTKHDVMLICREFQTLFNELRQKSYKAIFFSRTLVKDLERDDCDESSLDSSLREALEELKSAVLALRFEVASALQSVGVVFRNWNMDHVDDTERQSLNARFREILHLGYKYLFEFHREICRAVTGEARTKLYQGYISFAYQWMDFVKEWCEQGRGSKPRWACQGTEFLMFVTDPIHTCHLTEEEFESFQSAVEKCIAYVIGTASPTIEKRTSSPHIFHGGRGSIEGQRPKSRASSPASRTKSPSYRTSRSMLDTGVSSTVPNTQRSLSANPSFSNDVDVTDDVQDGFTLTVKIPPKDKISRIERVRSAIKNLENDMNNKLLQQELIGSVTDIGSEDRIHIKSRCVTFSWQRGMKIGQGRFGKVYTAVNNETGELLAMKEIQLQPNDHRTIRRVAEELRTFEGITHRSLVRYYGVEIHREEMLIFMEFCAEGTLESLVAATESGLPEPLIRRYTHQLLDAVSCLHRHGVVHRDIKSANIFLTDEGNSLKLGDFGSAVKIKAHTTLPGELQGFVGTQAYMAPEVFMKTNTEGHGRTADIWSVGCVVVEMASGKRPWAEYDSNYQIMFKVGMGETPHAPPTLSEEGHQFLDLCLQHDPRERASAHSLLLHSFVKVDSDDDYSSTLPSVLEDSLKLSSIK</sequence>
<comment type="subcellular location">
    <subcellularLocation>
        <location evidence="2">Cytoplasm</location>
        <location evidence="2">Perinuclear region</location>
    </subcellularLocation>
</comment>
<evidence type="ECO:0000256" key="17">
    <source>
        <dbReference type="ARBA" id="ARBA00069057"/>
    </source>
</evidence>
<dbReference type="GO" id="GO:0048471">
    <property type="term" value="C:perinuclear region of cytoplasm"/>
    <property type="evidence" value="ECO:0007669"/>
    <property type="project" value="UniProtKB-SubCell"/>
</dbReference>
<feature type="region of interest" description="Disordered" evidence="20">
    <location>
        <begin position="1028"/>
        <end position="1092"/>
    </location>
</feature>
<dbReference type="GO" id="GO:0005524">
    <property type="term" value="F:ATP binding"/>
    <property type="evidence" value="ECO:0007669"/>
    <property type="project" value="UniProtKB-UniRule"/>
</dbReference>
<feature type="region of interest" description="Disordered" evidence="20">
    <location>
        <begin position="455"/>
        <end position="508"/>
    </location>
</feature>
<organism evidence="22 23">
    <name type="scientific">Gryllus longicercus</name>
    <dbReference type="NCBI Taxonomy" id="2509291"/>
    <lineage>
        <taxon>Eukaryota</taxon>
        <taxon>Metazoa</taxon>
        <taxon>Ecdysozoa</taxon>
        <taxon>Arthropoda</taxon>
        <taxon>Hexapoda</taxon>
        <taxon>Insecta</taxon>
        <taxon>Pterygota</taxon>
        <taxon>Neoptera</taxon>
        <taxon>Polyneoptera</taxon>
        <taxon>Orthoptera</taxon>
        <taxon>Ensifera</taxon>
        <taxon>Gryllidea</taxon>
        <taxon>Grylloidea</taxon>
        <taxon>Gryllidae</taxon>
        <taxon>Gryllinae</taxon>
        <taxon>Gryllus</taxon>
    </lineage>
</organism>
<dbReference type="InterPro" id="IPR017441">
    <property type="entry name" value="Protein_kinase_ATP_BS"/>
</dbReference>
<comment type="function">
    <text evidence="16">Component of a protein kinase signal transduction cascade. Activates the CSBP2, P38 and JNK MAPK pathways, but not the ERK pathway. Specifically phosphorylates and activates MAP2K4 and MAP2K6.</text>
</comment>
<evidence type="ECO:0000256" key="14">
    <source>
        <dbReference type="ARBA" id="ARBA00047559"/>
    </source>
</evidence>
<dbReference type="SMART" id="SM00220">
    <property type="entry name" value="S_TKc"/>
    <property type="match status" value="1"/>
</dbReference>
<proteinExistence type="inferred from homology"/>
<dbReference type="InterPro" id="IPR045801">
    <property type="entry name" value="MEKK4_N"/>
</dbReference>
<dbReference type="GO" id="GO:0046872">
    <property type="term" value="F:metal ion binding"/>
    <property type="evidence" value="ECO:0007669"/>
    <property type="project" value="UniProtKB-KW"/>
</dbReference>
<name>A0AAN9Z9X3_9ORTH</name>
<dbReference type="Gene3D" id="1.10.510.10">
    <property type="entry name" value="Transferase(Phosphotransferase) domain 1"/>
    <property type="match status" value="1"/>
</dbReference>
<evidence type="ECO:0000256" key="10">
    <source>
        <dbReference type="ARBA" id="ARBA00022741"/>
    </source>
</evidence>
<feature type="region of interest" description="Disordered" evidence="20">
    <location>
        <begin position="157"/>
        <end position="193"/>
    </location>
</feature>
<keyword evidence="5" id="KW-0963">Cytoplasm</keyword>
<keyword evidence="12 19" id="KW-0067">ATP-binding</keyword>
<feature type="binding site" evidence="19">
    <location>
        <position position="1197"/>
    </location>
    <ligand>
        <name>ATP</name>
        <dbReference type="ChEBI" id="CHEBI:30616"/>
    </ligand>
</feature>
<dbReference type="InterPro" id="IPR008271">
    <property type="entry name" value="Ser/Thr_kinase_AS"/>
</dbReference>
<evidence type="ECO:0000256" key="9">
    <source>
        <dbReference type="ARBA" id="ARBA00022723"/>
    </source>
</evidence>
<keyword evidence="8" id="KW-0808">Transferase</keyword>
<evidence type="ECO:0000256" key="7">
    <source>
        <dbReference type="ARBA" id="ARBA00022553"/>
    </source>
</evidence>
<evidence type="ECO:0000256" key="18">
    <source>
        <dbReference type="ARBA" id="ARBA00083883"/>
    </source>
</evidence>
<dbReference type="Pfam" id="PF19431">
    <property type="entry name" value="MEKK4_N"/>
    <property type="match status" value="2"/>
</dbReference>
<dbReference type="PROSITE" id="PS00108">
    <property type="entry name" value="PROTEIN_KINASE_ST"/>
    <property type="match status" value="1"/>
</dbReference>
<dbReference type="InterPro" id="IPR000719">
    <property type="entry name" value="Prot_kinase_dom"/>
</dbReference>
<feature type="domain" description="Protein kinase" evidence="21">
    <location>
        <begin position="1168"/>
        <end position="1429"/>
    </location>
</feature>
<feature type="compositionally biased region" description="Low complexity" evidence="20">
    <location>
        <begin position="1051"/>
        <end position="1063"/>
    </location>
</feature>
<dbReference type="PROSITE" id="PS50011">
    <property type="entry name" value="PROTEIN_KINASE_DOM"/>
    <property type="match status" value="1"/>
</dbReference>
<dbReference type="Pfam" id="PF00069">
    <property type="entry name" value="Pkinase"/>
    <property type="match status" value="1"/>
</dbReference>
<dbReference type="SUPFAM" id="SSF56112">
    <property type="entry name" value="Protein kinase-like (PK-like)"/>
    <property type="match status" value="1"/>
</dbReference>